<accession>A0AAP0R952</accession>
<keyword evidence="4" id="KW-1185">Reference proteome</keyword>
<dbReference type="Proteomes" id="UP001415857">
    <property type="component" value="Unassembled WGS sequence"/>
</dbReference>
<dbReference type="InterPro" id="IPR044730">
    <property type="entry name" value="RNase_H-like_dom_plant"/>
</dbReference>
<dbReference type="AlphaFoldDB" id="A0AAP0R952"/>
<feature type="region of interest" description="Disordered" evidence="1">
    <location>
        <begin position="1"/>
        <end position="23"/>
    </location>
</feature>
<dbReference type="PANTHER" id="PTHR47723">
    <property type="entry name" value="OS05G0353850 PROTEIN"/>
    <property type="match status" value="1"/>
</dbReference>
<dbReference type="PANTHER" id="PTHR47723:SF19">
    <property type="entry name" value="POLYNUCLEOTIDYL TRANSFERASE, RIBONUCLEASE H-LIKE SUPERFAMILY PROTEIN"/>
    <property type="match status" value="1"/>
</dbReference>
<dbReference type="InterPro" id="IPR036397">
    <property type="entry name" value="RNaseH_sf"/>
</dbReference>
<dbReference type="InterPro" id="IPR012337">
    <property type="entry name" value="RNaseH-like_sf"/>
</dbReference>
<evidence type="ECO:0000259" key="2">
    <source>
        <dbReference type="Pfam" id="PF13456"/>
    </source>
</evidence>
<organism evidence="3 4">
    <name type="scientific">Liquidambar formosana</name>
    <name type="common">Formosan gum</name>
    <dbReference type="NCBI Taxonomy" id="63359"/>
    <lineage>
        <taxon>Eukaryota</taxon>
        <taxon>Viridiplantae</taxon>
        <taxon>Streptophyta</taxon>
        <taxon>Embryophyta</taxon>
        <taxon>Tracheophyta</taxon>
        <taxon>Spermatophyta</taxon>
        <taxon>Magnoliopsida</taxon>
        <taxon>eudicotyledons</taxon>
        <taxon>Gunneridae</taxon>
        <taxon>Pentapetalae</taxon>
        <taxon>Saxifragales</taxon>
        <taxon>Altingiaceae</taxon>
        <taxon>Liquidambar</taxon>
    </lineage>
</organism>
<dbReference type="SUPFAM" id="SSF53098">
    <property type="entry name" value="Ribonuclease H-like"/>
    <property type="match status" value="1"/>
</dbReference>
<dbReference type="Pfam" id="PF13456">
    <property type="entry name" value="RVT_3"/>
    <property type="match status" value="1"/>
</dbReference>
<dbReference type="InterPro" id="IPR002156">
    <property type="entry name" value="RNaseH_domain"/>
</dbReference>
<dbReference type="Gene3D" id="3.30.420.10">
    <property type="entry name" value="Ribonuclease H-like superfamily/Ribonuclease H"/>
    <property type="match status" value="1"/>
</dbReference>
<dbReference type="GO" id="GO:0003676">
    <property type="term" value="F:nucleic acid binding"/>
    <property type="evidence" value="ECO:0007669"/>
    <property type="project" value="InterPro"/>
</dbReference>
<name>A0AAP0R952_LIQFO</name>
<dbReference type="EMBL" id="JBBPBK010000013">
    <property type="protein sequence ID" value="KAK9272443.1"/>
    <property type="molecule type" value="Genomic_DNA"/>
</dbReference>
<protein>
    <recommendedName>
        <fullName evidence="2">RNase H type-1 domain-containing protein</fullName>
    </recommendedName>
</protein>
<evidence type="ECO:0000313" key="3">
    <source>
        <dbReference type="EMBL" id="KAK9272443.1"/>
    </source>
</evidence>
<comment type="caution">
    <text evidence="3">The sequence shown here is derived from an EMBL/GenBank/DDBJ whole genome shotgun (WGS) entry which is preliminary data.</text>
</comment>
<dbReference type="InterPro" id="IPR053151">
    <property type="entry name" value="RNase_H-like"/>
</dbReference>
<proteinExistence type="predicted"/>
<dbReference type="GO" id="GO:0004523">
    <property type="term" value="F:RNA-DNA hybrid ribonuclease activity"/>
    <property type="evidence" value="ECO:0007669"/>
    <property type="project" value="InterPro"/>
</dbReference>
<dbReference type="CDD" id="cd06222">
    <property type="entry name" value="RNase_H_like"/>
    <property type="match status" value="1"/>
</dbReference>
<evidence type="ECO:0000313" key="4">
    <source>
        <dbReference type="Proteomes" id="UP001415857"/>
    </source>
</evidence>
<reference evidence="3 4" key="1">
    <citation type="journal article" date="2024" name="Plant J.">
        <title>Genome sequences and population genomics reveal climatic adaptation and genomic divergence between two closely related sweetgum species.</title>
        <authorList>
            <person name="Xu W.Q."/>
            <person name="Ren C.Q."/>
            <person name="Zhang X.Y."/>
            <person name="Comes H.P."/>
            <person name="Liu X.H."/>
            <person name="Li Y.G."/>
            <person name="Kettle C.J."/>
            <person name="Jalonen R."/>
            <person name="Gaisberger H."/>
            <person name="Ma Y.Z."/>
            <person name="Qiu Y.X."/>
        </authorList>
    </citation>
    <scope>NUCLEOTIDE SEQUENCE [LARGE SCALE GENOMIC DNA]</scope>
    <source>
        <strain evidence="3">Hangzhou</strain>
    </source>
</reference>
<gene>
    <name evidence="3" type="ORF">L1049_002816</name>
</gene>
<feature type="domain" description="RNase H type-1" evidence="2">
    <location>
        <begin position="28"/>
        <end position="109"/>
    </location>
</feature>
<sequence length="150" mass="17360">MKIFNEPEMMGESESRRELQRRPEISPESGVEIWALWDGLELALKCNITKLIVDMDATVAIALILKEVTPTHPLSSVILDCRCLMDPFLEIQMRHMYREANQCADILVRQGVFSGYNCNIFYSPPIWFYAQLEADRRGDLYPRNICNSMI</sequence>
<evidence type="ECO:0000256" key="1">
    <source>
        <dbReference type="SAM" id="MobiDB-lite"/>
    </source>
</evidence>
<feature type="compositionally biased region" description="Basic and acidic residues" evidence="1">
    <location>
        <begin position="13"/>
        <end position="23"/>
    </location>
</feature>